<dbReference type="PANTHER" id="PTHR32182">
    <property type="entry name" value="DNA REPLICATION AND REPAIR PROTEIN RECF"/>
    <property type="match status" value="1"/>
</dbReference>
<accession>A0A841EFX0</accession>
<dbReference type="AlphaFoldDB" id="A0A841EFX0"/>
<evidence type="ECO:0000259" key="1">
    <source>
        <dbReference type="Pfam" id="PF13304"/>
    </source>
</evidence>
<dbReference type="Proteomes" id="UP000524404">
    <property type="component" value="Unassembled WGS sequence"/>
</dbReference>
<protein>
    <submittedName>
        <fullName evidence="2">Putative ATPase</fullName>
    </submittedName>
</protein>
<dbReference type="InterPro" id="IPR014555">
    <property type="entry name" value="RecF-like"/>
</dbReference>
<dbReference type="PANTHER" id="PTHR32182:SF22">
    <property type="entry name" value="ATP-DEPENDENT ENDONUCLEASE, OLD FAMILY-RELATED"/>
    <property type="match status" value="1"/>
</dbReference>
<proteinExistence type="predicted"/>
<dbReference type="InterPro" id="IPR003959">
    <property type="entry name" value="ATPase_AAA_core"/>
</dbReference>
<sequence>MKIKKLHIKNFKSIADLEIIEPNPFTVFVGPNGSGKSNIFEALEFLNLCVKRLRRNIDGLFGGENSFVHHKATGDTNIFIDGDNHESIHTVRMRSDKDHYYDYIILTNRLTDNEDQIMDIAKSSFYPQLSDNFSRFFINSPKGNKLNFQDGNRLNLVTNNLEKVLKRILNEEGKKEEILDWLRLFIPEFDDVFIESSELSGTDTIVIKEKYSDKYFTKELISDGTYNILALLTAVFQSDEPQFLCIEEPENGLTPDVIKEMVTFFRNACEEKGHYIWLNTHSQSLVSQLTPDEIITVNKIKGETKIKQFKGEDFHGLSMDEAWLTNTLGGGLPW</sequence>
<dbReference type="GO" id="GO:0016887">
    <property type="term" value="F:ATP hydrolysis activity"/>
    <property type="evidence" value="ECO:0007669"/>
    <property type="project" value="InterPro"/>
</dbReference>
<dbReference type="InterPro" id="IPR027417">
    <property type="entry name" value="P-loop_NTPase"/>
</dbReference>
<dbReference type="RefSeq" id="WP_184133319.1">
    <property type="nucleotide sequence ID" value="NZ_JACHKT010000010.1"/>
</dbReference>
<dbReference type="GO" id="GO:0000731">
    <property type="term" value="P:DNA synthesis involved in DNA repair"/>
    <property type="evidence" value="ECO:0007669"/>
    <property type="project" value="TreeGrafter"/>
</dbReference>
<keyword evidence="3" id="KW-1185">Reference proteome</keyword>
<dbReference type="GO" id="GO:0005524">
    <property type="term" value="F:ATP binding"/>
    <property type="evidence" value="ECO:0007669"/>
    <property type="project" value="InterPro"/>
</dbReference>
<dbReference type="SUPFAM" id="SSF52540">
    <property type="entry name" value="P-loop containing nucleoside triphosphate hydrolases"/>
    <property type="match status" value="1"/>
</dbReference>
<dbReference type="Gene3D" id="3.40.50.300">
    <property type="entry name" value="P-loop containing nucleotide triphosphate hydrolases"/>
    <property type="match status" value="1"/>
</dbReference>
<dbReference type="Pfam" id="PF13304">
    <property type="entry name" value="AAA_21"/>
    <property type="match status" value="1"/>
</dbReference>
<dbReference type="EMBL" id="JACHKT010000010">
    <property type="protein sequence ID" value="MBB6003087.1"/>
    <property type="molecule type" value="Genomic_DNA"/>
</dbReference>
<feature type="domain" description="ATPase AAA-type core" evidence="1">
    <location>
        <begin position="25"/>
        <end position="287"/>
    </location>
</feature>
<gene>
    <name evidence="2" type="ORF">HNP25_001739</name>
</gene>
<dbReference type="GO" id="GO:0006302">
    <property type="term" value="P:double-strand break repair"/>
    <property type="evidence" value="ECO:0007669"/>
    <property type="project" value="TreeGrafter"/>
</dbReference>
<evidence type="ECO:0000313" key="2">
    <source>
        <dbReference type="EMBL" id="MBB6003087.1"/>
    </source>
</evidence>
<name>A0A841EFX0_9BACT</name>
<comment type="caution">
    <text evidence="2">The sequence shown here is derived from an EMBL/GenBank/DDBJ whole genome shotgun (WGS) entry which is preliminary data.</text>
</comment>
<organism evidence="2 3">
    <name type="scientific">Arcicella rosea</name>
    <dbReference type="NCBI Taxonomy" id="502909"/>
    <lineage>
        <taxon>Bacteria</taxon>
        <taxon>Pseudomonadati</taxon>
        <taxon>Bacteroidota</taxon>
        <taxon>Cytophagia</taxon>
        <taxon>Cytophagales</taxon>
        <taxon>Flectobacillaceae</taxon>
        <taxon>Arcicella</taxon>
    </lineage>
</organism>
<dbReference type="PIRSF" id="PIRSF029347">
    <property type="entry name" value="RecF"/>
    <property type="match status" value="1"/>
</dbReference>
<evidence type="ECO:0000313" key="3">
    <source>
        <dbReference type="Proteomes" id="UP000524404"/>
    </source>
</evidence>
<reference evidence="2 3" key="1">
    <citation type="submission" date="2020-08" db="EMBL/GenBank/DDBJ databases">
        <title>Functional genomics of gut bacteria from endangered species of beetles.</title>
        <authorList>
            <person name="Carlos-Shanley C."/>
        </authorList>
    </citation>
    <scope>NUCLEOTIDE SEQUENCE [LARGE SCALE GENOMIC DNA]</scope>
    <source>
        <strain evidence="2 3">S00070</strain>
    </source>
</reference>